<dbReference type="Gene3D" id="1.20.120.450">
    <property type="entry name" value="dinb family like domain"/>
    <property type="match status" value="1"/>
</dbReference>
<name>A0ABR7Q6N5_9FLAO</name>
<dbReference type="Proteomes" id="UP000619238">
    <property type="component" value="Unassembled WGS sequence"/>
</dbReference>
<dbReference type="SUPFAM" id="SSF109854">
    <property type="entry name" value="DinB/YfiT-like putative metalloenzymes"/>
    <property type="match status" value="1"/>
</dbReference>
<dbReference type="EMBL" id="JACGWS010000003">
    <property type="protein sequence ID" value="MBC8754225.1"/>
    <property type="molecule type" value="Genomic_DNA"/>
</dbReference>
<reference evidence="2 3" key="1">
    <citation type="submission" date="2020-07" db="EMBL/GenBank/DDBJ databases">
        <title>Description of Kordia aestuariivivens sp. nov., isolated from a tidal flat.</title>
        <authorList>
            <person name="Park S."/>
            <person name="Yoon J.-H."/>
        </authorList>
    </citation>
    <scope>NUCLEOTIDE SEQUENCE [LARGE SCALE GENOMIC DNA]</scope>
    <source>
        <strain evidence="2 3">YSTF-M3</strain>
    </source>
</reference>
<comment type="caution">
    <text evidence="2">The sequence shown here is derived from an EMBL/GenBank/DDBJ whole genome shotgun (WGS) entry which is preliminary data.</text>
</comment>
<proteinExistence type="predicted"/>
<gene>
    <name evidence="2" type="ORF">H2O64_06045</name>
</gene>
<evidence type="ECO:0000313" key="2">
    <source>
        <dbReference type="EMBL" id="MBC8754225.1"/>
    </source>
</evidence>
<evidence type="ECO:0000313" key="3">
    <source>
        <dbReference type="Proteomes" id="UP000619238"/>
    </source>
</evidence>
<sequence>MNFTSTITHKNRIILKRFLEQISLADLNKIPEGFSNNIIWNIAHVVVTQQLLTYKLSGLPMHVSEELVSKYRNKTKPEGDVTQAEVDEINGLLESLLIQTEKDLAAGIFKTYTEYTVSLGTTLTNVQEAIEFNNFHEGIHLGYILALRKAI</sequence>
<dbReference type="RefSeq" id="WP_187561272.1">
    <property type="nucleotide sequence ID" value="NZ_JACGWS010000003.1"/>
</dbReference>
<dbReference type="InterPro" id="IPR034660">
    <property type="entry name" value="DinB/YfiT-like"/>
</dbReference>
<protein>
    <submittedName>
        <fullName evidence="2">DinB family protein</fullName>
    </submittedName>
</protein>
<evidence type="ECO:0000259" key="1">
    <source>
        <dbReference type="Pfam" id="PF12867"/>
    </source>
</evidence>
<dbReference type="InterPro" id="IPR024775">
    <property type="entry name" value="DinB-like"/>
</dbReference>
<dbReference type="Pfam" id="PF12867">
    <property type="entry name" value="DinB_2"/>
    <property type="match status" value="1"/>
</dbReference>
<keyword evidence="3" id="KW-1185">Reference proteome</keyword>
<accession>A0ABR7Q6N5</accession>
<feature type="domain" description="DinB-like" evidence="1">
    <location>
        <begin position="15"/>
        <end position="144"/>
    </location>
</feature>
<organism evidence="2 3">
    <name type="scientific">Kordia aestuariivivens</name>
    <dbReference type="NCBI Taxonomy" id="2759037"/>
    <lineage>
        <taxon>Bacteria</taxon>
        <taxon>Pseudomonadati</taxon>
        <taxon>Bacteroidota</taxon>
        <taxon>Flavobacteriia</taxon>
        <taxon>Flavobacteriales</taxon>
        <taxon>Flavobacteriaceae</taxon>
        <taxon>Kordia</taxon>
    </lineage>
</organism>